<dbReference type="EMBL" id="JAOTPV010000003">
    <property type="protein sequence ID" value="KAJ4485963.1"/>
    <property type="molecule type" value="Genomic_DNA"/>
</dbReference>
<name>A0A9W9ANJ6_9AGAR</name>
<keyword evidence="3" id="KW-1185">Reference proteome</keyword>
<evidence type="ECO:0000313" key="3">
    <source>
        <dbReference type="Proteomes" id="UP001150266"/>
    </source>
</evidence>
<feature type="compositionally biased region" description="Low complexity" evidence="1">
    <location>
        <begin position="25"/>
        <end position="36"/>
    </location>
</feature>
<accession>A0A9W9ANJ6</accession>
<dbReference type="OrthoDB" id="10251155at2759"/>
<dbReference type="Proteomes" id="UP001150266">
    <property type="component" value="Unassembled WGS sequence"/>
</dbReference>
<gene>
    <name evidence="2" type="ORF">J3R30DRAFT_1426651</name>
</gene>
<evidence type="ECO:0000313" key="2">
    <source>
        <dbReference type="EMBL" id="KAJ4485963.1"/>
    </source>
</evidence>
<evidence type="ECO:0000256" key="1">
    <source>
        <dbReference type="SAM" id="MobiDB-lite"/>
    </source>
</evidence>
<sequence length="239" mass="27346">MSYREAIQHEKNSTDHALLVKAQLPQPQSQQQCTQPSAWDQPSDPWEAHDLSAEAWLEPAAEDNSSMTKELLRTKEHQYRADQVDDMIPFWIRGIEAAERGEVLRLEEFLDSLENENWPPRGHDPWTHGDRHSNYGGRVFNAWEPTTWDNDLTKWIVKPVSSPSAEGGRATRGVHSDAILTTSHVISPSTRDPNSLVEVVARQNAADENRKREMYSFLELPTNEKVKKIDDLIRTLRSS</sequence>
<comment type="caution">
    <text evidence="2">The sequence shown here is derived from an EMBL/GenBank/DDBJ whole genome shotgun (WGS) entry which is preliminary data.</text>
</comment>
<feature type="region of interest" description="Disordered" evidence="1">
    <location>
        <begin position="25"/>
        <end position="48"/>
    </location>
</feature>
<organism evidence="2 3">
    <name type="scientific">Lentinula aciculospora</name>
    <dbReference type="NCBI Taxonomy" id="153920"/>
    <lineage>
        <taxon>Eukaryota</taxon>
        <taxon>Fungi</taxon>
        <taxon>Dikarya</taxon>
        <taxon>Basidiomycota</taxon>
        <taxon>Agaricomycotina</taxon>
        <taxon>Agaricomycetes</taxon>
        <taxon>Agaricomycetidae</taxon>
        <taxon>Agaricales</taxon>
        <taxon>Marasmiineae</taxon>
        <taxon>Omphalotaceae</taxon>
        <taxon>Lentinula</taxon>
    </lineage>
</organism>
<proteinExistence type="predicted"/>
<reference evidence="2" key="1">
    <citation type="submission" date="2022-08" db="EMBL/GenBank/DDBJ databases">
        <title>A Global Phylogenomic Analysis of the Shiitake Genus Lentinula.</title>
        <authorList>
            <consortium name="DOE Joint Genome Institute"/>
            <person name="Sierra-Patev S."/>
            <person name="Min B."/>
            <person name="Naranjo-Ortiz M."/>
            <person name="Looney B."/>
            <person name="Konkel Z."/>
            <person name="Slot J.C."/>
            <person name="Sakamoto Y."/>
            <person name="Steenwyk J.L."/>
            <person name="Rokas A."/>
            <person name="Carro J."/>
            <person name="Camarero S."/>
            <person name="Ferreira P."/>
            <person name="Molpeceres G."/>
            <person name="Ruiz-Duenas F.J."/>
            <person name="Serrano A."/>
            <person name="Henrissat B."/>
            <person name="Drula E."/>
            <person name="Hughes K.W."/>
            <person name="Mata J.L."/>
            <person name="Ishikawa N.K."/>
            <person name="Vargas-Isla R."/>
            <person name="Ushijima S."/>
            <person name="Smith C.A."/>
            <person name="Ahrendt S."/>
            <person name="Andreopoulos W."/>
            <person name="He G."/>
            <person name="Labutti K."/>
            <person name="Lipzen A."/>
            <person name="Ng V."/>
            <person name="Riley R."/>
            <person name="Sandor L."/>
            <person name="Barry K."/>
            <person name="Martinez A.T."/>
            <person name="Xiao Y."/>
            <person name="Gibbons J.G."/>
            <person name="Terashima K."/>
            <person name="Grigoriev I.V."/>
            <person name="Hibbett D.S."/>
        </authorList>
    </citation>
    <scope>NUCLEOTIDE SEQUENCE</scope>
    <source>
        <strain evidence="2">JLM2183</strain>
    </source>
</reference>
<protein>
    <submittedName>
        <fullName evidence="2">Uncharacterized protein</fullName>
    </submittedName>
</protein>
<dbReference type="AlphaFoldDB" id="A0A9W9ANJ6"/>